<proteinExistence type="predicted"/>
<evidence type="ECO:0000313" key="1">
    <source>
        <dbReference type="EMBL" id="RHG20014.1"/>
    </source>
</evidence>
<organism evidence="1 2">
    <name type="scientific">Blautia obeum</name>
    <dbReference type="NCBI Taxonomy" id="40520"/>
    <lineage>
        <taxon>Bacteria</taxon>
        <taxon>Bacillati</taxon>
        <taxon>Bacillota</taxon>
        <taxon>Clostridia</taxon>
        <taxon>Lachnospirales</taxon>
        <taxon>Lachnospiraceae</taxon>
        <taxon>Blautia</taxon>
    </lineage>
</organism>
<accession>A0A414SKA3</accession>
<protein>
    <submittedName>
        <fullName evidence="1">Uncharacterized protein</fullName>
    </submittedName>
</protein>
<evidence type="ECO:0000313" key="2">
    <source>
        <dbReference type="Proteomes" id="UP000284220"/>
    </source>
</evidence>
<dbReference type="AlphaFoldDB" id="A0A414SKA3"/>
<dbReference type="Proteomes" id="UP000284220">
    <property type="component" value="Unassembled WGS sequence"/>
</dbReference>
<name>A0A414SKA3_9FIRM</name>
<dbReference type="RefSeq" id="WP_118197336.1">
    <property type="nucleotide sequence ID" value="NZ_QRHZ01000001.1"/>
</dbReference>
<comment type="caution">
    <text evidence="1">The sequence shown here is derived from an EMBL/GenBank/DDBJ whole genome shotgun (WGS) entry which is preliminary data.</text>
</comment>
<gene>
    <name evidence="1" type="ORF">DW272_02070</name>
</gene>
<dbReference type="EMBL" id="QRHZ01000001">
    <property type="protein sequence ID" value="RHG20014.1"/>
    <property type="molecule type" value="Genomic_DNA"/>
</dbReference>
<reference evidence="1 2" key="1">
    <citation type="submission" date="2018-08" db="EMBL/GenBank/DDBJ databases">
        <title>A genome reference for cultivated species of the human gut microbiota.</title>
        <authorList>
            <person name="Zou Y."/>
            <person name="Xue W."/>
            <person name="Luo G."/>
        </authorList>
    </citation>
    <scope>NUCLEOTIDE SEQUENCE [LARGE SCALE GENOMIC DNA]</scope>
    <source>
        <strain evidence="1 2">AM22-9LB</strain>
    </source>
</reference>
<sequence length="87" mass="10133">MIGYITVPKSVAKEMIDNYPGDRVPVLSYNIETHIHKPTERKSKRRTKEIIDIAKEVGFQKNDIFDVLGCMTWENEMRSILLPKLLE</sequence>